<reference evidence="1 2" key="1">
    <citation type="submission" date="2022-04" db="EMBL/GenBank/DDBJ databases">
        <title>Genome diversity in the genus Frankia.</title>
        <authorList>
            <person name="Carlos-Shanley C."/>
            <person name="Hahn D."/>
        </authorList>
    </citation>
    <scope>NUCLEOTIDE SEQUENCE [LARGE SCALE GENOMIC DNA]</scope>
    <source>
        <strain evidence="1 2">Ag45/Mut15</strain>
    </source>
</reference>
<organism evidence="1 2">
    <name type="scientific">Frankia umida</name>
    <dbReference type="NCBI Taxonomy" id="573489"/>
    <lineage>
        <taxon>Bacteria</taxon>
        <taxon>Bacillati</taxon>
        <taxon>Actinomycetota</taxon>
        <taxon>Actinomycetes</taxon>
        <taxon>Frankiales</taxon>
        <taxon>Frankiaceae</taxon>
        <taxon>Frankia</taxon>
    </lineage>
</organism>
<comment type="caution">
    <text evidence="1">The sequence shown here is derived from an EMBL/GenBank/DDBJ whole genome shotgun (WGS) entry which is preliminary data.</text>
</comment>
<sequence length="248" mass="25669">MPAPALVLWDIDRTLLNAGGISRELYVRAFERVVGRPLDIEVDLTGRTERASVTETLRRSGISDVTPLLATFYAEMALAAAALRAEMRRRGRALPAARETLADLAADGVVQTVVTGNVRPVAEIKLAVFGFTQHLDLDLGGYGDVSADRADLVRRAIGRAEAAHATTFDPARVIVVGDTVHDVRGALDVGVRAVGVASGTTSLAELTAAGASAVLPGLTDLAAVRAALFGPQAPAAGAPVPVPVRPGG</sequence>
<protein>
    <submittedName>
        <fullName evidence="1">Haloacid dehalogenase-like hydrolase</fullName>
    </submittedName>
</protein>
<dbReference type="SUPFAM" id="SSF56784">
    <property type="entry name" value="HAD-like"/>
    <property type="match status" value="1"/>
</dbReference>
<dbReference type="Proteomes" id="UP001201873">
    <property type="component" value="Unassembled WGS sequence"/>
</dbReference>
<dbReference type="InterPro" id="IPR036412">
    <property type="entry name" value="HAD-like_sf"/>
</dbReference>
<dbReference type="SFLD" id="SFLDG01129">
    <property type="entry name" value="C1.5:_HAD__Beta-PGM__Phosphata"/>
    <property type="match status" value="1"/>
</dbReference>
<dbReference type="InterPro" id="IPR023214">
    <property type="entry name" value="HAD_sf"/>
</dbReference>
<dbReference type="RefSeq" id="WP_248812379.1">
    <property type="nucleotide sequence ID" value="NZ_JALKFT010000011.1"/>
</dbReference>
<dbReference type="PANTHER" id="PTHR43434:SF1">
    <property type="entry name" value="PHOSPHOGLYCOLATE PHOSPHATASE"/>
    <property type="match status" value="1"/>
</dbReference>
<gene>
    <name evidence="1" type="ORF">MXD59_13325</name>
</gene>
<dbReference type="Gene3D" id="1.10.150.240">
    <property type="entry name" value="Putative phosphatase, domain 2"/>
    <property type="match status" value="1"/>
</dbReference>
<dbReference type="InterPro" id="IPR023198">
    <property type="entry name" value="PGP-like_dom2"/>
</dbReference>
<dbReference type="PANTHER" id="PTHR43434">
    <property type="entry name" value="PHOSPHOGLYCOLATE PHOSPHATASE"/>
    <property type="match status" value="1"/>
</dbReference>
<accession>A0ABT0JZT6</accession>
<name>A0ABT0JZT6_9ACTN</name>
<dbReference type="Pfam" id="PF12710">
    <property type="entry name" value="HAD"/>
    <property type="match status" value="1"/>
</dbReference>
<dbReference type="InterPro" id="IPR050155">
    <property type="entry name" value="HAD-like_hydrolase_sf"/>
</dbReference>
<evidence type="ECO:0000313" key="1">
    <source>
        <dbReference type="EMBL" id="MCK9876747.1"/>
    </source>
</evidence>
<keyword evidence="2" id="KW-1185">Reference proteome</keyword>
<proteinExistence type="predicted"/>
<dbReference type="EMBL" id="JALKFT010000011">
    <property type="protein sequence ID" value="MCK9876747.1"/>
    <property type="molecule type" value="Genomic_DNA"/>
</dbReference>
<dbReference type="Gene3D" id="3.40.50.1000">
    <property type="entry name" value="HAD superfamily/HAD-like"/>
    <property type="match status" value="1"/>
</dbReference>
<evidence type="ECO:0000313" key="2">
    <source>
        <dbReference type="Proteomes" id="UP001201873"/>
    </source>
</evidence>
<dbReference type="SFLD" id="SFLDS00003">
    <property type="entry name" value="Haloacid_Dehalogenase"/>
    <property type="match status" value="1"/>
</dbReference>